<protein>
    <submittedName>
        <fullName evidence="1">Receptor-like protein 9DC3</fullName>
    </submittedName>
</protein>
<dbReference type="Proteomes" id="UP001060215">
    <property type="component" value="Chromosome 13"/>
</dbReference>
<reference evidence="1 2" key="1">
    <citation type="journal article" date="2022" name="Plant J.">
        <title>Chromosome-level genome of Camellia lanceoleosa provides a valuable resource for understanding genome evolution and self-incompatibility.</title>
        <authorList>
            <person name="Gong W."/>
            <person name="Xiao S."/>
            <person name="Wang L."/>
            <person name="Liao Z."/>
            <person name="Chang Y."/>
            <person name="Mo W."/>
            <person name="Hu G."/>
            <person name="Li W."/>
            <person name="Zhao G."/>
            <person name="Zhu H."/>
            <person name="Hu X."/>
            <person name="Ji K."/>
            <person name="Xiang X."/>
            <person name="Song Q."/>
            <person name="Yuan D."/>
            <person name="Jin S."/>
            <person name="Zhang L."/>
        </authorList>
    </citation>
    <scope>NUCLEOTIDE SEQUENCE [LARGE SCALE GENOMIC DNA]</scope>
    <source>
        <strain evidence="1">SQ_2022a</strain>
    </source>
</reference>
<keyword evidence="2" id="KW-1185">Reference proteome</keyword>
<dbReference type="EMBL" id="CM045770">
    <property type="protein sequence ID" value="KAI7991534.1"/>
    <property type="molecule type" value="Genomic_DNA"/>
</dbReference>
<evidence type="ECO:0000313" key="2">
    <source>
        <dbReference type="Proteomes" id="UP001060215"/>
    </source>
</evidence>
<comment type="caution">
    <text evidence="1">The sequence shown here is derived from an EMBL/GenBank/DDBJ whole genome shotgun (WGS) entry which is preliminary data.</text>
</comment>
<sequence>MGFFLSNYQLTICIMYSLIFCSSSSSSSHLCHNDESTALLQFKQLFSFNCSVCDFSVYSAPLTDNWKEGTDCCAWDGITCDNTTSHVIGLVLRSNCLYGTIHPNSSLFNLVHLQHLDLSDNNFNHSQILPSFGRFTNLIHLDLHSSYLSGPIQSSSEEVWQGNNFSNSIFHLQKLQLLWLDGNRELTGKDVVIPPN</sequence>
<name>A0ACC0FT24_9ERIC</name>
<gene>
    <name evidence="1" type="ORF">LOK49_LG12G02174</name>
</gene>
<accession>A0ACC0FT24</accession>
<organism evidence="1 2">
    <name type="scientific">Camellia lanceoleosa</name>
    <dbReference type="NCBI Taxonomy" id="1840588"/>
    <lineage>
        <taxon>Eukaryota</taxon>
        <taxon>Viridiplantae</taxon>
        <taxon>Streptophyta</taxon>
        <taxon>Embryophyta</taxon>
        <taxon>Tracheophyta</taxon>
        <taxon>Spermatophyta</taxon>
        <taxon>Magnoliopsida</taxon>
        <taxon>eudicotyledons</taxon>
        <taxon>Gunneridae</taxon>
        <taxon>Pentapetalae</taxon>
        <taxon>asterids</taxon>
        <taxon>Ericales</taxon>
        <taxon>Theaceae</taxon>
        <taxon>Camellia</taxon>
    </lineage>
</organism>
<proteinExistence type="predicted"/>
<evidence type="ECO:0000313" key="1">
    <source>
        <dbReference type="EMBL" id="KAI7991534.1"/>
    </source>
</evidence>